<reference evidence="10 12" key="2">
    <citation type="journal article" date="2019" name="Microb. Pathog.">
        <title>Comparison of VITEK 2, MALDI-TOF MS, 16S rRNA gene sequencing, and whole-genome sequencing for identification of Roseomonas mucosa.</title>
        <authorList>
            <person name="Rudolph W.W."/>
            <person name="Gunzer F."/>
            <person name="Trauth M."/>
            <person name="Bunk B."/>
            <person name="Bigge R."/>
            <person name="Schrottner P."/>
        </authorList>
    </citation>
    <scope>NUCLEOTIDE SEQUENCE [LARGE SCALE GENOMIC DNA]</scope>
    <source>
        <strain evidence="10 12">DSM 103800</strain>
    </source>
</reference>
<evidence type="ECO:0000313" key="11">
    <source>
        <dbReference type="Proteomes" id="UP000185494"/>
    </source>
</evidence>
<dbReference type="Proteomes" id="UP000185494">
    <property type="component" value="Chromosome 1"/>
</dbReference>
<evidence type="ECO:0000256" key="1">
    <source>
        <dbReference type="ARBA" id="ARBA00004651"/>
    </source>
</evidence>
<feature type="transmembrane region" description="Helical" evidence="8">
    <location>
        <begin position="148"/>
        <end position="168"/>
    </location>
</feature>
<comment type="similarity">
    <text evidence="2">Belongs to the MreD family.</text>
</comment>
<feature type="transmembrane region" description="Helical" evidence="8">
    <location>
        <begin position="116"/>
        <end position="136"/>
    </location>
</feature>
<dbReference type="RefSeq" id="WP_075798387.1">
    <property type="nucleotide sequence ID" value="NZ_CP015583.1"/>
</dbReference>
<keyword evidence="5" id="KW-0133">Cell shape</keyword>
<evidence type="ECO:0000256" key="6">
    <source>
        <dbReference type="ARBA" id="ARBA00022989"/>
    </source>
</evidence>
<dbReference type="GO" id="GO:0008360">
    <property type="term" value="P:regulation of cell shape"/>
    <property type="evidence" value="ECO:0007669"/>
    <property type="project" value="UniProtKB-KW"/>
</dbReference>
<dbReference type="EMBL" id="JAVVDO010000002">
    <property type="protein sequence ID" value="MDT8329927.1"/>
    <property type="molecule type" value="Genomic_DNA"/>
</dbReference>
<feature type="transmembrane region" description="Helical" evidence="8">
    <location>
        <begin position="86"/>
        <end position="104"/>
    </location>
</feature>
<evidence type="ECO:0000256" key="2">
    <source>
        <dbReference type="ARBA" id="ARBA00007776"/>
    </source>
</evidence>
<dbReference type="InterPro" id="IPR007227">
    <property type="entry name" value="Cell_shape_determining_MreD"/>
</dbReference>
<evidence type="ECO:0000256" key="4">
    <source>
        <dbReference type="ARBA" id="ARBA00022692"/>
    </source>
</evidence>
<evidence type="ECO:0000313" key="10">
    <source>
        <dbReference type="EMBL" id="MDT8329927.1"/>
    </source>
</evidence>
<evidence type="ECO:0000256" key="5">
    <source>
        <dbReference type="ARBA" id="ARBA00022960"/>
    </source>
</evidence>
<accession>A0A1L7AFI8</accession>
<evidence type="ECO:0000256" key="8">
    <source>
        <dbReference type="SAM" id="Phobius"/>
    </source>
</evidence>
<gene>
    <name evidence="10" type="primary">mreD</name>
    <name evidence="9" type="ORF">RGI145_11030</name>
    <name evidence="10" type="ORF">RQ831_02605</name>
</gene>
<name>A0A1L7AFI8_9PROT</name>
<evidence type="ECO:0000313" key="12">
    <source>
        <dbReference type="Proteomes" id="UP001258945"/>
    </source>
</evidence>
<reference evidence="10" key="3">
    <citation type="submission" date="2023-09" db="EMBL/GenBank/DDBJ databases">
        <authorList>
            <person name="Schober I."/>
            <person name="Bunk B."/>
        </authorList>
    </citation>
    <scope>NUCLEOTIDE SEQUENCE</scope>
    <source>
        <strain evidence="10">DSM 103800</strain>
    </source>
</reference>
<evidence type="ECO:0000256" key="3">
    <source>
        <dbReference type="ARBA" id="ARBA00022475"/>
    </source>
</evidence>
<keyword evidence="3" id="KW-1003">Cell membrane</keyword>
<keyword evidence="6 8" id="KW-1133">Transmembrane helix</keyword>
<proteinExistence type="inferred from homology"/>
<keyword evidence="4 8" id="KW-0812">Transmembrane</keyword>
<dbReference type="EMBL" id="CP015583">
    <property type="protein sequence ID" value="APT57555.1"/>
    <property type="molecule type" value="Genomic_DNA"/>
</dbReference>
<organism evidence="9 11">
    <name type="scientific">Roseomonas gilardii</name>
    <dbReference type="NCBI Taxonomy" id="257708"/>
    <lineage>
        <taxon>Bacteria</taxon>
        <taxon>Pseudomonadati</taxon>
        <taxon>Pseudomonadota</taxon>
        <taxon>Alphaproteobacteria</taxon>
        <taxon>Acetobacterales</taxon>
        <taxon>Roseomonadaceae</taxon>
        <taxon>Roseomonas</taxon>
    </lineage>
</organism>
<keyword evidence="12" id="KW-1185">Reference proteome</keyword>
<dbReference type="Proteomes" id="UP001258945">
    <property type="component" value="Unassembled WGS sequence"/>
</dbReference>
<dbReference type="STRING" id="257708.RGI145_11030"/>
<dbReference type="KEGG" id="rgi:RGI145_11030"/>
<reference evidence="9 11" key="1">
    <citation type="submission" date="2016-05" db="EMBL/GenBank/DDBJ databases">
        <title>Complete Genome and Methylome Analysis of Psychrotrophic Bacterial Isolates from Antarctic Lake Untersee.</title>
        <authorList>
            <person name="Fomenkov A."/>
            <person name="Akimov V.N."/>
            <person name="Vasilyeva L.V."/>
            <person name="Andersen D."/>
            <person name="Vincze T."/>
            <person name="Roberts R.J."/>
        </authorList>
    </citation>
    <scope>NUCLEOTIDE SEQUENCE [LARGE SCALE GENOMIC DNA]</scope>
    <source>
        <strain evidence="9 11">U14-5</strain>
    </source>
</reference>
<comment type="subcellular location">
    <subcellularLocation>
        <location evidence="1">Cell membrane</location>
        <topology evidence="1">Multi-pass membrane protein</topology>
    </subcellularLocation>
</comment>
<sequence length="182" mass="19278">MWRRPPLGQPDPAPGLLRRLDAVARAAIPVAGAALVLILAATPVGLPTLGPGLVLGCVFFWTVFRPSAMPALAVFGLGFLQDLLNFAPLGQGILTLLLVHGTAFRLRRFIARRSFATVWLIFCAFTLAVAGLSYLLQMVLSWQLTPPMAALVQAGLAAGAYPAVAAILTRIHVAMQQAESLA</sequence>
<feature type="transmembrane region" description="Helical" evidence="8">
    <location>
        <begin position="26"/>
        <end position="46"/>
    </location>
</feature>
<dbReference type="Pfam" id="PF04093">
    <property type="entry name" value="MreD"/>
    <property type="match status" value="1"/>
</dbReference>
<keyword evidence="7 8" id="KW-0472">Membrane</keyword>
<evidence type="ECO:0000256" key="7">
    <source>
        <dbReference type="ARBA" id="ARBA00023136"/>
    </source>
</evidence>
<dbReference type="AlphaFoldDB" id="A0A1L7AFI8"/>
<dbReference type="GO" id="GO:0005886">
    <property type="term" value="C:plasma membrane"/>
    <property type="evidence" value="ECO:0007669"/>
    <property type="project" value="UniProtKB-SubCell"/>
</dbReference>
<dbReference type="NCBIfam" id="TIGR03426">
    <property type="entry name" value="shape_MreD"/>
    <property type="match status" value="1"/>
</dbReference>
<evidence type="ECO:0000313" key="9">
    <source>
        <dbReference type="EMBL" id="APT57555.1"/>
    </source>
</evidence>
<protein>
    <submittedName>
        <fullName evidence="9">Rod shape-determining protein MreD</fullName>
    </submittedName>
</protein>